<dbReference type="Pfam" id="PF00989">
    <property type="entry name" value="PAS"/>
    <property type="match status" value="1"/>
</dbReference>
<dbReference type="Gene3D" id="3.30.70.270">
    <property type="match status" value="1"/>
</dbReference>
<dbReference type="GO" id="GO:0052621">
    <property type="term" value="F:diguanylate cyclase activity"/>
    <property type="evidence" value="ECO:0007669"/>
    <property type="project" value="UniProtKB-EC"/>
</dbReference>
<evidence type="ECO:0000256" key="2">
    <source>
        <dbReference type="SAM" id="Phobius"/>
    </source>
</evidence>
<feature type="region of interest" description="Disordered" evidence="1">
    <location>
        <begin position="348"/>
        <end position="370"/>
    </location>
</feature>
<keyword evidence="2" id="KW-1133">Transmembrane helix</keyword>
<dbReference type="CDD" id="cd01949">
    <property type="entry name" value="GGDEF"/>
    <property type="match status" value="1"/>
</dbReference>
<dbReference type="NCBIfam" id="TIGR00229">
    <property type="entry name" value="sensory_box"/>
    <property type="match status" value="1"/>
</dbReference>
<gene>
    <name evidence="6" type="ORF">NITHO_5400007</name>
</gene>
<feature type="compositionally biased region" description="Basic and acidic residues" evidence="1">
    <location>
        <begin position="361"/>
        <end position="370"/>
    </location>
</feature>
<dbReference type="EMBL" id="CAGS01000491">
    <property type="protein sequence ID" value="CCF85688.1"/>
    <property type="molecule type" value="Genomic_DNA"/>
</dbReference>
<evidence type="ECO:0000313" key="6">
    <source>
        <dbReference type="EMBL" id="CCF85688.1"/>
    </source>
</evidence>
<feature type="domain" description="PAS" evidence="3">
    <location>
        <begin position="44"/>
        <end position="96"/>
    </location>
</feature>
<dbReference type="PROSITE" id="PS50887">
    <property type="entry name" value="GGDEF"/>
    <property type="match status" value="1"/>
</dbReference>
<dbReference type="SUPFAM" id="SSF55785">
    <property type="entry name" value="PYP-like sensor domain (PAS domain)"/>
    <property type="match status" value="1"/>
</dbReference>
<evidence type="ECO:0000259" key="5">
    <source>
        <dbReference type="PROSITE" id="PS50887"/>
    </source>
</evidence>
<sequence length="421" mass="46027">MIVVDSAIWALPLLIIPAAVSYRAVAHRLRQEPEVTGKAGAERPGSHFQRLLDSASDGVFSIDQDGRCTFINRAAAELLGYAPEDLLGQVIHQIIHHSRKDGTSYPGDSCPDFTALKRGRGMRVDDEILWRRDGAMLHVLYAVSPIVDSGNITGAVVVFSDSSERQALQERLRHQALHDPLTGLPNRILFMHRLDQRLANPEESSAALAVLFLDLDGFKFINDALGHEAGDQVLVVVAERLKACVREGDTVARFGGDEFTILLDSLAATSDATDIASRIVEQLQEPITVNQYQISLTLSVGVVLSLSPRDLSGDLLRHADAAMYAAKADGKARFTVFDSRGQVSARDRSYSACRKGPSRANTDEQGDHDPADQAVRFVRVGKHGVLRLPVWIDSDSWKLNALDESPPLDHQFEDDGLVDAG</sequence>
<feature type="transmembrane region" description="Helical" evidence="2">
    <location>
        <begin position="6"/>
        <end position="25"/>
    </location>
</feature>
<dbReference type="SMART" id="SM00267">
    <property type="entry name" value="GGDEF"/>
    <property type="match status" value="1"/>
</dbReference>
<dbReference type="InterPro" id="IPR052155">
    <property type="entry name" value="Biofilm_reg_signaling"/>
</dbReference>
<evidence type="ECO:0000259" key="4">
    <source>
        <dbReference type="PROSITE" id="PS50113"/>
    </source>
</evidence>
<dbReference type="Proteomes" id="UP000004221">
    <property type="component" value="Unassembled WGS sequence"/>
</dbReference>
<keyword evidence="6" id="KW-0808">Transferase</keyword>
<keyword evidence="2" id="KW-0812">Transmembrane</keyword>
<dbReference type="InterPro" id="IPR000700">
    <property type="entry name" value="PAS-assoc_C"/>
</dbReference>
<dbReference type="CDD" id="cd00130">
    <property type="entry name" value="PAS"/>
    <property type="match status" value="1"/>
</dbReference>
<dbReference type="GO" id="GO:0006355">
    <property type="term" value="P:regulation of DNA-templated transcription"/>
    <property type="evidence" value="ECO:0007669"/>
    <property type="project" value="InterPro"/>
</dbReference>
<evidence type="ECO:0000256" key="1">
    <source>
        <dbReference type="SAM" id="MobiDB-lite"/>
    </source>
</evidence>
<feature type="domain" description="PAC" evidence="4">
    <location>
        <begin position="122"/>
        <end position="174"/>
    </location>
</feature>
<dbReference type="InterPro" id="IPR043128">
    <property type="entry name" value="Rev_trsase/Diguanyl_cyclase"/>
</dbReference>
<dbReference type="PANTHER" id="PTHR44757:SF2">
    <property type="entry name" value="BIOFILM ARCHITECTURE MAINTENANCE PROTEIN MBAA"/>
    <property type="match status" value="1"/>
</dbReference>
<dbReference type="PROSITE" id="PS50112">
    <property type="entry name" value="PAS"/>
    <property type="match status" value="1"/>
</dbReference>
<dbReference type="NCBIfam" id="TIGR00254">
    <property type="entry name" value="GGDEF"/>
    <property type="match status" value="1"/>
</dbReference>
<dbReference type="InterPro" id="IPR000160">
    <property type="entry name" value="GGDEF_dom"/>
</dbReference>
<accession>I4ELX5</accession>
<dbReference type="Pfam" id="PF00990">
    <property type="entry name" value="GGDEF"/>
    <property type="match status" value="1"/>
</dbReference>
<keyword evidence="6" id="KW-0548">Nucleotidyltransferase</keyword>
<reference evidence="6 7" key="1">
    <citation type="journal article" date="2012" name="ISME J.">
        <title>Nitrification expanded: discovery, physiology and genomics of a nitrite-oxidizing bacterium from the phylum Chloroflexi.</title>
        <authorList>
            <person name="Sorokin D.Y."/>
            <person name="Lucker S."/>
            <person name="Vejmelkova D."/>
            <person name="Kostrikina N.A."/>
            <person name="Kleerebezem R."/>
            <person name="Rijpstra W.I."/>
            <person name="Damste J.S."/>
            <person name="Le Paslier D."/>
            <person name="Muyzer G."/>
            <person name="Wagner M."/>
            <person name="van Loosdrecht M.C."/>
            <person name="Daims H."/>
        </authorList>
    </citation>
    <scope>NUCLEOTIDE SEQUENCE [LARGE SCALE GENOMIC DNA]</scope>
    <source>
        <strain evidence="7">none</strain>
    </source>
</reference>
<proteinExistence type="predicted"/>
<organism evidence="6 7">
    <name type="scientific">Nitrolancea hollandica Lb</name>
    <dbReference type="NCBI Taxonomy" id="1129897"/>
    <lineage>
        <taxon>Bacteria</taxon>
        <taxon>Pseudomonadati</taxon>
        <taxon>Thermomicrobiota</taxon>
        <taxon>Thermomicrobia</taxon>
        <taxon>Sphaerobacterales</taxon>
        <taxon>Sphaerobacterineae</taxon>
        <taxon>Sphaerobacteraceae</taxon>
        <taxon>Nitrolancea</taxon>
    </lineage>
</organism>
<name>I4ELX5_9BACT</name>
<evidence type="ECO:0000259" key="3">
    <source>
        <dbReference type="PROSITE" id="PS50112"/>
    </source>
</evidence>
<keyword evidence="2" id="KW-0472">Membrane</keyword>
<dbReference type="PANTHER" id="PTHR44757">
    <property type="entry name" value="DIGUANYLATE CYCLASE DGCP"/>
    <property type="match status" value="1"/>
</dbReference>
<dbReference type="PROSITE" id="PS50113">
    <property type="entry name" value="PAC"/>
    <property type="match status" value="1"/>
</dbReference>
<dbReference type="InterPro" id="IPR013767">
    <property type="entry name" value="PAS_fold"/>
</dbReference>
<keyword evidence="7" id="KW-1185">Reference proteome</keyword>
<evidence type="ECO:0000313" key="7">
    <source>
        <dbReference type="Proteomes" id="UP000004221"/>
    </source>
</evidence>
<keyword evidence="6" id="KW-0418">Kinase</keyword>
<dbReference type="Gene3D" id="3.30.450.20">
    <property type="entry name" value="PAS domain"/>
    <property type="match status" value="1"/>
</dbReference>
<dbReference type="AlphaFoldDB" id="I4ELX5"/>
<protein>
    <submittedName>
        <fullName evidence="6">Putative Diguanylate kinase</fullName>
        <ecNumber evidence="6">2.7.7.65</ecNumber>
    </submittedName>
</protein>
<dbReference type="EC" id="2.7.7.65" evidence="6"/>
<dbReference type="InterPro" id="IPR029787">
    <property type="entry name" value="Nucleotide_cyclase"/>
</dbReference>
<dbReference type="FunFam" id="3.30.70.270:FF:000001">
    <property type="entry name" value="Diguanylate cyclase domain protein"/>
    <property type="match status" value="1"/>
</dbReference>
<dbReference type="InterPro" id="IPR035965">
    <property type="entry name" value="PAS-like_dom_sf"/>
</dbReference>
<dbReference type="SMART" id="SM00091">
    <property type="entry name" value="PAS"/>
    <property type="match status" value="1"/>
</dbReference>
<feature type="domain" description="GGDEF" evidence="5">
    <location>
        <begin position="206"/>
        <end position="339"/>
    </location>
</feature>
<dbReference type="SUPFAM" id="SSF55073">
    <property type="entry name" value="Nucleotide cyclase"/>
    <property type="match status" value="1"/>
</dbReference>
<comment type="caution">
    <text evidence="6">The sequence shown here is derived from an EMBL/GenBank/DDBJ whole genome shotgun (WGS) entry which is preliminary data.</text>
</comment>
<dbReference type="GO" id="GO:0016301">
    <property type="term" value="F:kinase activity"/>
    <property type="evidence" value="ECO:0007669"/>
    <property type="project" value="UniProtKB-KW"/>
</dbReference>
<dbReference type="InterPro" id="IPR000014">
    <property type="entry name" value="PAS"/>
</dbReference>